<feature type="region of interest" description="Disordered" evidence="1">
    <location>
        <begin position="16"/>
        <end position="39"/>
    </location>
</feature>
<name>A0A2P9HG26_9HYPH</name>
<keyword evidence="2" id="KW-1133">Transmembrane helix</keyword>
<evidence type="ECO:0000313" key="4">
    <source>
        <dbReference type="Proteomes" id="UP000246073"/>
    </source>
</evidence>
<keyword evidence="2" id="KW-0812">Transmembrane</keyword>
<dbReference type="EMBL" id="OOFM01000004">
    <property type="protein sequence ID" value="SPL63055.1"/>
    <property type="molecule type" value="Genomic_DNA"/>
</dbReference>
<dbReference type="RefSeq" id="WP_109367053.1">
    <property type="nucleotide sequence ID" value="NZ_OOFM01000004.1"/>
</dbReference>
<accession>A0A2P9HG26</accession>
<keyword evidence="2" id="KW-0472">Membrane</keyword>
<sequence length="75" mass="8340">MNRALLEMLANDEFETETDAPKAGNVEPMRRPDYKARKHGRPQPWLRYAAREAVEMTVVVAFCVAACGIGLGFTA</sequence>
<feature type="transmembrane region" description="Helical" evidence="2">
    <location>
        <begin position="53"/>
        <end position="73"/>
    </location>
</feature>
<gene>
    <name evidence="3" type="ORF">OHAE_2987</name>
</gene>
<organism evidence="3 4">
    <name type="scientific">Ochrobactrum soli</name>
    <dbReference type="NCBI Taxonomy" id="2448455"/>
    <lineage>
        <taxon>Bacteria</taxon>
        <taxon>Pseudomonadati</taxon>
        <taxon>Pseudomonadota</taxon>
        <taxon>Alphaproteobacteria</taxon>
        <taxon>Hyphomicrobiales</taxon>
        <taxon>Brucellaceae</taxon>
        <taxon>Brucella/Ochrobactrum group</taxon>
        <taxon>Ochrobactrum</taxon>
    </lineage>
</organism>
<evidence type="ECO:0000313" key="3">
    <source>
        <dbReference type="EMBL" id="SPL63055.1"/>
    </source>
</evidence>
<evidence type="ECO:0000256" key="2">
    <source>
        <dbReference type="SAM" id="Phobius"/>
    </source>
</evidence>
<evidence type="ECO:0000256" key="1">
    <source>
        <dbReference type="SAM" id="MobiDB-lite"/>
    </source>
</evidence>
<reference evidence="4" key="1">
    <citation type="submission" date="2017-12" db="EMBL/GenBank/DDBJ databases">
        <authorList>
            <person name="Diaz M."/>
        </authorList>
    </citation>
    <scope>NUCLEOTIDE SEQUENCE [LARGE SCALE GENOMIC DNA]</scope>
    <source>
        <strain evidence="4">FI11154</strain>
    </source>
</reference>
<dbReference type="Proteomes" id="UP000246073">
    <property type="component" value="Unassembled WGS sequence"/>
</dbReference>
<dbReference type="AlphaFoldDB" id="A0A2P9HG26"/>
<proteinExistence type="predicted"/>
<protein>
    <submittedName>
        <fullName evidence="3">Uncharacterized protein</fullName>
    </submittedName>
</protein>